<dbReference type="AlphaFoldDB" id="A0A9N9PKF8"/>
<organism evidence="1 2">
    <name type="scientific">Cetraspora pellucida</name>
    <dbReference type="NCBI Taxonomy" id="1433469"/>
    <lineage>
        <taxon>Eukaryota</taxon>
        <taxon>Fungi</taxon>
        <taxon>Fungi incertae sedis</taxon>
        <taxon>Mucoromycota</taxon>
        <taxon>Glomeromycotina</taxon>
        <taxon>Glomeromycetes</taxon>
        <taxon>Diversisporales</taxon>
        <taxon>Gigasporaceae</taxon>
        <taxon>Cetraspora</taxon>
    </lineage>
</organism>
<reference evidence="1" key="1">
    <citation type="submission" date="2021-06" db="EMBL/GenBank/DDBJ databases">
        <authorList>
            <person name="Kallberg Y."/>
            <person name="Tangrot J."/>
            <person name="Rosling A."/>
        </authorList>
    </citation>
    <scope>NUCLEOTIDE SEQUENCE</scope>
    <source>
        <strain evidence="1">FL966</strain>
    </source>
</reference>
<keyword evidence="2" id="KW-1185">Reference proteome</keyword>
<gene>
    <name evidence="1" type="ORF">CPELLU_LOCUS20486</name>
</gene>
<evidence type="ECO:0000313" key="2">
    <source>
        <dbReference type="Proteomes" id="UP000789759"/>
    </source>
</evidence>
<feature type="non-terminal residue" evidence="1">
    <location>
        <position position="1"/>
    </location>
</feature>
<sequence>TKNMQIFTKDIKHNTISEAYIKYLKLATNYYESNNLLNKVPSDMNSKDIFSSFVAQEHLNQDDNNIAN</sequence>
<proteinExistence type="predicted"/>
<comment type="caution">
    <text evidence="1">The sequence shown here is derived from an EMBL/GenBank/DDBJ whole genome shotgun (WGS) entry which is preliminary data.</text>
</comment>
<accession>A0A9N9PKF8</accession>
<dbReference type="EMBL" id="CAJVQA010062141">
    <property type="protein sequence ID" value="CAG8829395.1"/>
    <property type="molecule type" value="Genomic_DNA"/>
</dbReference>
<feature type="non-terminal residue" evidence="1">
    <location>
        <position position="68"/>
    </location>
</feature>
<dbReference type="Proteomes" id="UP000789759">
    <property type="component" value="Unassembled WGS sequence"/>
</dbReference>
<evidence type="ECO:0000313" key="1">
    <source>
        <dbReference type="EMBL" id="CAG8829395.1"/>
    </source>
</evidence>
<name>A0A9N9PKF8_9GLOM</name>
<protein>
    <submittedName>
        <fullName evidence="1">21094_t:CDS:1</fullName>
    </submittedName>
</protein>